<keyword evidence="8 9" id="KW-0862">Zinc</keyword>
<dbReference type="GO" id="GO:0061630">
    <property type="term" value="F:ubiquitin protein ligase activity"/>
    <property type="evidence" value="ECO:0007669"/>
    <property type="project" value="UniProtKB-EC"/>
</dbReference>
<evidence type="ECO:0000256" key="4">
    <source>
        <dbReference type="ARBA" id="ARBA00022723"/>
    </source>
</evidence>
<evidence type="ECO:0000256" key="2">
    <source>
        <dbReference type="ARBA" id="ARBA00012483"/>
    </source>
</evidence>
<dbReference type="PANTHER" id="PTHR11224">
    <property type="entry name" value="MAKORIN-RELATED"/>
    <property type="match status" value="1"/>
</dbReference>
<dbReference type="InterPro" id="IPR000571">
    <property type="entry name" value="Znf_CCCH"/>
</dbReference>
<evidence type="ECO:0000256" key="5">
    <source>
        <dbReference type="ARBA" id="ARBA00022737"/>
    </source>
</evidence>
<keyword evidence="14" id="KW-1185">Reference proteome</keyword>
<dbReference type="SUPFAM" id="SSF90229">
    <property type="entry name" value="CCCH zinc finger"/>
    <property type="match status" value="2"/>
</dbReference>
<feature type="zinc finger region" description="C3H1-type" evidence="9">
    <location>
        <begin position="8"/>
        <end position="35"/>
    </location>
</feature>
<comment type="caution">
    <text evidence="13">The sequence shown here is derived from an EMBL/GenBank/DDBJ whole genome shotgun (WGS) entry which is preliminary data.</text>
</comment>
<dbReference type="PROSITE" id="PS00518">
    <property type="entry name" value="ZF_RING_1"/>
    <property type="match status" value="1"/>
</dbReference>
<evidence type="ECO:0000256" key="6">
    <source>
        <dbReference type="ARBA" id="ARBA00022771"/>
    </source>
</evidence>
<name>A0A8S1HPK0_9PELO</name>
<evidence type="ECO:0000256" key="7">
    <source>
        <dbReference type="ARBA" id="ARBA00022786"/>
    </source>
</evidence>
<evidence type="ECO:0000256" key="1">
    <source>
        <dbReference type="ARBA" id="ARBA00000900"/>
    </source>
</evidence>
<dbReference type="GO" id="GO:0008270">
    <property type="term" value="F:zinc ion binding"/>
    <property type="evidence" value="ECO:0007669"/>
    <property type="project" value="UniProtKB-KW"/>
</dbReference>
<dbReference type="EC" id="2.3.2.27" evidence="2"/>
<dbReference type="InterPro" id="IPR017907">
    <property type="entry name" value="Znf_RING_CS"/>
</dbReference>
<dbReference type="SMART" id="SM00184">
    <property type="entry name" value="RING"/>
    <property type="match status" value="1"/>
</dbReference>
<keyword evidence="7" id="KW-0833">Ubl conjugation pathway</keyword>
<organism evidence="13 14">
    <name type="scientific">Caenorhabditis auriculariae</name>
    <dbReference type="NCBI Taxonomy" id="2777116"/>
    <lineage>
        <taxon>Eukaryota</taxon>
        <taxon>Metazoa</taxon>
        <taxon>Ecdysozoa</taxon>
        <taxon>Nematoda</taxon>
        <taxon>Chromadorea</taxon>
        <taxon>Rhabditida</taxon>
        <taxon>Rhabditina</taxon>
        <taxon>Rhabditomorpha</taxon>
        <taxon>Rhabditoidea</taxon>
        <taxon>Rhabditidae</taxon>
        <taxon>Peloderinae</taxon>
        <taxon>Caenorhabditis</taxon>
    </lineage>
</organism>
<reference evidence="13" key="1">
    <citation type="submission" date="2020-10" db="EMBL/GenBank/DDBJ databases">
        <authorList>
            <person name="Kikuchi T."/>
        </authorList>
    </citation>
    <scope>NUCLEOTIDE SEQUENCE</scope>
    <source>
        <strain evidence="13">NKZ352</strain>
    </source>
</reference>
<keyword evidence="5" id="KW-0677">Repeat</keyword>
<dbReference type="PANTHER" id="PTHR11224:SF10">
    <property type="entry name" value="IP09428P-RELATED"/>
    <property type="match status" value="1"/>
</dbReference>
<feature type="domain" description="C3H1-type" evidence="12">
    <location>
        <begin position="131"/>
        <end position="158"/>
    </location>
</feature>
<evidence type="ECO:0000256" key="3">
    <source>
        <dbReference type="ARBA" id="ARBA00022679"/>
    </source>
</evidence>
<feature type="domain" description="C3H1-type" evidence="12">
    <location>
        <begin position="286"/>
        <end position="317"/>
    </location>
</feature>
<dbReference type="InterPro" id="IPR001841">
    <property type="entry name" value="Znf_RING"/>
</dbReference>
<dbReference type="GO" id="GO:0000209">
    <property type="term" value="P:protein polyubiquitination"/>
    <property type="evidence" value="ECO:0007669"/>
    <property type="project" value="InterPro"/>
</dbReference>
<dbReference type="SUPFAM" id="SSF57850">
    <property type="entry name" value="RING/U-box"/>
    <property type="match status" value="1"/>
</dbReference>
<feature type="region of interest" description="Disordered" evidence="10">
    <location>
        <begin position="63"/>
        <end position="86"/>
    </location>
</feature>
<keyword evidence="4 9" id="KW-0479">Metal-binding</keyword>
<dbReference type="InterPro" id="IPR041367">
    <property type="entry name" value="Znf-CCCH_4"/>
</dbReference>
<dbReference type="FunFam" id="3.30.40.10:FF:000117">
    <property type="entry name" value="Probable E3 ubiquitin-protein ligase makorin-1"/>
    <property type="match status" value="1"/>
</dbReference>
<dbReference type="OrthoDB" id="411372at2759"/>
<feature type="zinc finger region" description="C3H1-type" evidence="9">
    <location>
        <begin position="286"/>
        <end position="317"/>
    </location>
</feature>
<keyword evidence="6 9" id="KW-0863">Zinc-finger</keyword>
<evidence type="ECO:0000259" key="11">
    <source>
        <dbReference type="PROSITE" id="PS50089"/>
    </source>
</evidence>
<dbReference type="CDD" id="cd16521">
    <property type="entry name" value="RING-HC_MKRN"/>
    <property type="match status" value="1"/>
</dbReference>
<dbReference type="InterPro" id="IPR045072">
    <property type="entry name" value="MKRN-like"/>
</dbReference>
<dbReference type="Proteomes" id="UP000835052">
    <property type="component" value="Unassembled WGS sequence"/>
</dbReference>
<evidence type="ECO:0000256" key="10">
    <source>
        <dbReference type="SAM" id="MobiDB-lite"/>
    </source>
</evidence>
<dbReference type="Pfam" id="PF18044">
    <property type="entry name" value="zf-CCCH_4"/>
    <property type="match status" value="1"/>
</dbReference>
<dbReference type="Gene3D" id="1.20.120.1350">
    <property type="entry name" value="Pneumovirus matrix protein 2 (M2), zinc-binding domain"/>
    <property type="match status" value="1"/>
</dbReference>
<dbReference type="InterPro" id="IPR013083">
    <property type="entry name" value="Znf_RING/FYVE/PHD"/>
</dbReference>
<comment type="catalytic activity">
    <reaction evidence="1">
        <text>S-ubiquitinyl-[E2 ubiquitin-conjugating enzyme]-L-cysteine + [acceptor protein]-L-lysine = [E2 ubiquitin-conjugating enzyme]-L-cysteine + N(6)-ubiquitinyl-[acceptor protein]-L-lysine.</text>
        <dbReference type="EC" id="2.3.2.27"/>
    </reaction>
</comment>
<dbReference type="Gene3D" id="3.30.1370.210">
    <property type="match status" value="1"/>
</dbReference>
<evidence type="ECO:0000313" key="13">
    <source>
        <dbReference type="EMBL" id="CAD6197155.1"/>
    </source>
</evidence>
<sequence length="750" mass="84687">MGDFPGSSSTPKVCRYYVSGSCARGSDCRYSHDRSQRDETVCRFYLSGNCTFGTACRYTHVRPKPEKTGASNTQKKAAKVQPPKPPVPAQLAKPGLNIAAAEFVPSWKKVSRGSSYAAAAGAAPRTEEEEQAARQLCPYFEMKGECSRQDCIFVHGDLCEMCSRYSLHPFNENLRHQHFKECLASHELAMNEAFATANSMDKSCGICMENILEKNLRFGILKGCKHCFCLNCIREWRRKHESLEFDSKVVRSCPECRQHSDYVVPSVVWVEDEEEKNVLIQMYIENTKTKVCKYYANGSMSEGCPFGNKCFYKHQMPDGSIDPGEDPHVRRRPKLSEFLASWEDEDEEDWLEGMMSSNAISEATLRRVLKEICELKKEQMYESTLDATRLAAAAVDAVRETTDAPLEQCHNAVLAVFHLLEPHLSGAQFTEIRNAAVNYTVNIKSCYDRRSLEAICSRLFDIFVEKQELSYSSSQDDVELIRGLELFTDITKKTDARIPLEIVSSNDFEWVTQLVSVIQMDQNSAVRQVVVDCLAELVRSCRDPIVRLLIESRLSTALVSILSIPPSLDAESAQKKLQSSSLSLLALLYSTDVLPPLDHFSYLNDQFFAKLVRSLDYYDGVDVLELIVNVTWLLLNSDLSAESFFASLTADPSALTALCLVLIQEINQNCTERRIRFLLCVFALGEDVVAKIFYRNDLVALAGILAREMMDRTDNKIKEGCRSAIEFLIECKVVDKDDLKISEALRDYEM</sequence>
<accession>A0A8S1HPK0</accession>
<dbReference type="SMART" id="SM00356">
    <property type="entry name" value="ZnF_C3H1"/>
    <property type="match status" value="4"/>
</dbReference>
<evidence type="ECO:0000259" key="12">
    <source>
        <dbReference type="PROSITE" id="PS50103"/>
    </source>
</evidence>
<dbReference type="PROSITE" id="PS50103">
    <property type="entry name" value="ZF_C3H1"/>
    <property type="match status" value="4"/>
</dbReference>
<feature type="zinc finger region" description="C3H1-type" evidence="9">
    <location>
        <begin position="131"/>
        <end position="158"/>
    </location>
</feature>
<dbReference type="InterPro" id="IPR036855">
    <property type="entry name" value="Znf_CCCH_sf"/>
</dbReference>
<feature type="zinc finger region" description="C3H1-type" evidence="9">
    <location>
        <begin position="36"/>
        <end position="63"/>
    </location>
</feature>
<evidence type="ECO:0000256" key="9">
    <source>
        <dbReference type="PROSITE-ProRule" id="PRU00723"/>
    </source>
</evidence>
<protein>
    <recommendedName>
        <fullName evidence="2">RING-type E3 ubiquitin transferase</fullName>
        <ecNumber evidence="2">2.3.2.27</ecNumber>
    </recommendedName>
</protein>
<proteinExistence type="predicted"/>
<dbReference type="Pfam" id="PF14608">
    <property type="entry name" value="zf-CCCH_2"/>
    <property type="match status" value="3"/>
</dbReference>
<evidence type="ECO:0000256" key="8">
    <source>
        <dbReference type="ARBA" id="ARBA00022833"/>
    </source>
</evidence>
<dbReference type="AlphaFoldDB" id="A0A8S1HPK0"/>
<dbReference type="PROSITE" id="PS50089">
    <property type="entry name" value="ZF_RING_2"/>
    <property type="match status" value="1"/>
</dbReference>
<keyword evidence="3" id="KW-0808">Transferase</keyword>
<feature type="domain" description="RING-type" evidence="11">
    <location>
        <begin position="204"/>
        <end position="257"/>
    </location>
</feature>
<gene>
    <name evidence="13" type="ORF">CAUJ_LOCUS13064</name>
</gene>
<dbReference type="Gene3D" id="3.30.40.10">
    <property type="entry name" value="Zinc/RING finger domain, C3HC4 (zinc finger)"/>
    <property type="match status" value="1"/>
</dbReference>
<feature type="domain" description="C3H1-type" evidence="12">
    <location>
        <begin position="8"/>
        <end position="35"/>
    </location>
</feature>
<feature type="domain" description="C3H1-type" evidence="12">
    <location>
        <begin position="36"/>
        <end position="63"/>
    </location>
</feature>
<evidence type="ECO:0000313" key="14">
    <source>
        <dbReference type="Proteomes" id="UP000835052"/>
    </source>
</evidence>
<dbReference type="EMBL" id="CAJGYM010000086">
    <property type="protein sequence ID" value="CAD6197155.1"/>
    <property type="molecule type" value="Genomic_DNA"/>
</dbReference>